<reference evidence="2 3" key="1">
    <citation type="journal article" date="2019" name="Int. J. Syst. Evol. Microbiol.">
        <title>The Global Catalogue of Microorganisms (GCM) 10K type strain sequencing project: providing services to taxonomists for standard genome sequencing and annotation.</title>
        <authorList>
            <consortium name="The Broad Institute Genomics Platform"/>
            <consortium name="The Broad Institute Genome Sequencing Center for Infectious Disease"/>
            <person name="Wu L."/>
            <person name="Ma J."/>
        </authorList>
    </citation>
    <scope>NUCLEOTIDE SEQUENCE [LARGE SCALE GENOMIC DNA]</scope>
    <source>
        <strain evidence="2 3">JCM 16009</strain>
    </source>
</reference>
<protein>
    <submittedName>
        <fullName evidence="2">Uncharacterized protein</fullName>
    </submittedName>
</protein>
<evidence type="ECO:0000256" key="1">
    <source>
        <dbReference type="SAM" id="MobiDB-lite"/>
    </source>
</evidence>
<feature type="compositionally biased region" description="Basic and acidic residues" evidence="1">
    <location>
        <begin position="34"/>
        <end position="46"/>
    </location>
</feature>
<gene>
    <name evidence="2" type="ORF">GCM10009836_08000</name>
</gene>
<accession>A0ABN2MNH8</accession>
<dbReference type="Proteomes" id="UP001500449">
    <property type="component" value="Unassembled WGS sequence"/>
</dbReference>
<comment type="caution">
    <text evidence="2">The sequence shown here is derived from an EMBL/GenBank/DDBJ whole genome shotgun (WGS) entry which is preliminary data.</text>
</comment>
<dbReference type="RefSeq" id="WP_344412438.1">
    <property type="nucleotide sequence ID" value="NZ_BAAAQK010000003.1"/>
</dbReference>
<evidence type="ECO:0000313" key="2">
    <source>
        <dbReference type="EMBL" id="GAA1832317.1"/>
    </source>
</evidence>
<proteinExistence type="predicted"/>
<sequence>MGVHIDPPRRQQETVGIEDPVGAGGRRRAGLLDGLDHPTGDGDVGHALRPAAAVDQPGVADDEFSHAQQ</sequence>
<feature type="compositionally biased region" description="Basic and acidic residues" evidence="1">
    <location>
        <begin position="1"/>
        <end position="12"/>
    </location>
</feature>
<keyword evidence="3" id="KW-1185">Reference proteome</keyword>
<feature type="region of interest" description="Disordered" evidence="1">
    <location>
        <begin position="1"/>
        <end position="47"/>
    </location>
</feature>
<name>A0ABN2MNH8_9PSEU</name>
<evidence type="ECO:0000313" key="3">
    <source>
        <dbReference type="Proteomes" id="UP001500449"/>
    </source>
</evidence>
<dbReference type="EMBL" id="BAAAQK010000003">
    <property type="protein sequence ID" value="GAA1832317.1"/>
    <property type="molecule type" value="Genomic_DNA"/>
</dbReference>
<organism evidence="2 3">
    <name type="scientific">Pseudonocardia ailaonensis</name>
    <dbReference type="NCBI Taxonomy" id="367279"/>
    <lineage>
        <taxon>Bacteria</taxon>
        <taxon>Bacillati</taxon>
        <taxon>Actinomycetota</taxon>
        <taxon>Actinomycetes</taxon>
        <taxon>Pseudonocardiales</taxon>
        <taxon>Pseudonocardiaceae</taxon>
        <taxon>Pseudonocardia</taxon>
    </lineage>
</organism>